<reference evidence="1" key="2">
    <citation type="journal article" date="2014" name="ISME J.">
        <title>Microbial stratification in low pH oxic and suboxic macroscopic growths along an acid mine drainage.</title>
        <authorList>
            <person name="Mendez-Garcia C."/>
            <person name="Mesa V."/>
            <person name="Sprenger R.R."/>
            <person name="Richter M."/>
            <person name="Diez M.S."/>
            <person name="Solano J."/>
            <person name="Bargiela R."/>
            <person name="Golyshina O.V."/>
            <person name="Manteca A."/>
            <person name="Ramos J.L."/>
            <person name="Gallego J.R."/>
            <person name="Llorente I."/>
            <person name="Martins Dos Santos V.A."/>
            <person name="Jensen O.N."/>
            <person name="Pelaez A.I."/>
            <person name="Sanchez J."/>
            <person name="Ferrer M."/>
        </authorList>
    </citation>
    <scope>NUCLEOTIDE SEQUENCE</scope>
</reference>
<comment type="caution">
    <text evidence="1">The sequence shown here is derived from an EMBL/GenBank/DDBJ whole genome shotgun (WGS) entry which is preliminary data.</text>
</comment>
<sequence>GKTAKPLDKSVHVDHHALWIDPTDPNRILEGNDGGAYASLDGGKTWRFLDDLPIEQVYAIATDNRKPLTCVSACRTTAAGADRATPWPTT</sequence>
<dbReference type="Gene3D" id="2.130.10.10">
    <property type="entry name" value="YVTN repeat-like/Quinoprotein amine dehydrogenase"/>
    <property type="match status" value="1"/>
</dbReference>
<dbReference type="SUPFAM" id="SSF110296">
    <property type="entry name" value="Oligoxyloglucan reducing end-specific cellobiohydrolase"/>
    <property type="match status" value="1"/>
</dbReference>
<organism evidence="1">
    <name type="scientific">mine drainage metagenome</name>
    <dbReference type="NCBI Taxonomy" id="410659"/>
    <lineage>
        <taxon>unclassified sequences</taxon>
        <taxon>metagenomes</taxon>
        <taxon>ecological metagenomes</taxon>
    </lineage>
</organism>
<dbReference type="EMBL" id="AUZZ01005868">
    <property type="protein sequence ID" value="EQD48035.1"/>
    <property type="molecule type" value="Genomic_DNA"/>
</dbReference>
<protein>
    <submittedName>
        <fullName evidence="1">Glycosyl hydrolase, BNR repeat protein</fullName>
    </submittedName>
</protein>
<name>T1B125_9ZZZZ</name>
<reference evidence="1" key="1">
    <citation type="submission" date="2013-08" db="EMBL/GenBank/DDBJ databases">
        <authorList>
            <person name="Mendez C."/>
            <person name="Richter M."/>
            <person name="Ferrer M."/>
            <person name="Sanchez J."/>
        </authorList>
    </citation>
    <scope>NUCLEOTIDE SEQUENCE</scope>
</reference>
<evidence type="ECO:0000313" key="1">
    <source>
        <dbReference type="EMBL" id="EQD48035.1"/>
    </source>
</evidence>
<dbReference type="GO" id="GO:0016787">
    <property type="term" value="F:hydrolase activity"/>
    <property type="evidence" value="ECO:0007669"/>
    <property type="project" value="UniProtKB-KW"/>
</dbReference>
<accession>T1B125</accession>
<proteinExistence type="predicted"/>
<dbReference type="InterPro" id="IPR015943">
    <property type="entry name" value="WD40/YVTN_repeat-like_dom_sf"/>
</dbReference>
<dbReference type="AlphaFoldDB" id="T1B125"/>
<feature type="non-terminal residue" evidence="1">
    <location>
        <position position="1"/>
    </location>
</feature>
<keyword evidence="1" id="KW-0378">Hydrolase</keyword>
<gene>
    <name evidence="1" type="ORF">B2A_08166</name>
</gene>